<feature type="transmembrane region" description="Helical" evidence="5">
    <location>
        <begin position="99"/>
        <end position="117"/>
    </location>
</feature>
<dbReference type="PANTHER" id="PTHR43371">
    <property type="entry name" value="VITAMIN B12-DEPENDENT RIBONUCLEOTIDE REDUCTASE"/>
    <property type="match status" value="1"/>
</dbReference>
<dbReference type="InterPro" id="IPR050862">
    <property type="entry name" value="RdRp_reductase_class-2"/>
</dbReference>
<protein>
    <submittedName>
        <fullName evidence="6">Ribonucleoside triphosphate reductase</fullName>
    </submittedName>
</protein>
<evidence type="ECO:0000256" key="5">
    <source>
        <dbReference type="SAM" id="Phobius"/>
    </source>
</evidence>
<dbReference type="AlphaFoldDB" id="X6PET6"/>
<accession>X6PET6</accession>
<proteinExistence type="predicted"/>
<comment type="cofactor">
    <cofactor evidence="1">
        <name>adenosylcob(III)alamin</name>
        <dbReference type="ChEBI" id="CHEBI:18408"/>
    </cofactor>
</comment>
<gene>
    <name evidence="6" type="ORF">RFI_00446</name>
</gene>
<evidence type="ECO:0000256" key="2">
    <source>
        <dbReference type="ARBA" id="ARBA00022628"/>
    </source>
</evidence>
<dbReference type="GO" id="GO:0004748">
    <property type="term" value="F:ribonucleoside-diphosphate reductase activity, thioredoxin disulfide as acceptor"/>
    <property type="evidence" value="ECO:0007669"/>
    <property type="project" value="TreeGrafter"/>
</dbReference>
<comment type="caution">
    <text evidence="6">The sequence shown here is derived from an EMBL/GenBank/DDBJ whole genome shotgun (WGS) entry which is preliminary data.</text>
</comment>
<keyword evidence="5" id="KW-1133">Transmembrane helix</keyword>
<dbReference type="Gene3D" id="3.20.70.20">
    <property type="match status" value="3"/>
</dbReference>
<keyword evidence="3" id="KW-0560">Oxidoreductase</keyword>
<reference evidence="6 7" key="1">
    <citation type="journal article" date="2013" name="Curr. Biol.">
        <title>The Genome of the Foraminiferan Reticulomyxa filosa.</title>
        <authorList>
            <person name="Glockner G."/>
            <person name="Hulsmann N."/>
            <person name="Schleicher M."/>
            <person name="Noegel A.A."/>
            <person name="Eichinger L."/>
            <person name="Gallinger C."/>
            <person name="Pawlowski J."/>
            <person name="Sierra R."/>
            <person name="Euteneuer U."/>
            <person name="Pillet L."/>
            <person name="Moustafa A."/>
            <person name="Platzer M."/>
            <person name="Groth M."/>
            <person name="Szafranski K."/>
            <person name="Schliwa M."/>
        </authorList>
    </citation>
    <scope>NUCLEOTIDE SEQUENCE [LARGE SCALE GENOMIC DNA]</scope>
</reference>
<dbReference type="Proteomes" id="UP000023152">
    <property type="component" value="Unassembled WGS sequence"/>
</dbReference>
<evidence type="ECO:0000313" key="6">
    <source>
        <dbReference type="EMBL" id="ETO36618.1"/>
    </source>
</evidence>
<keyword evidence="4" id="KW-0170">Cobalt</keyword>
<evidence type="ECO:0000256" key="4">
    <source>
        <dbReference type="ARBA" id="ARBA00023285"/>
    </source>
</evidence>
<evidence type="ECO:0000256" key="1">
    <source>
        <dbReference type="ARBA" id="ARBA00001922"/>
    </source>
</evidence>
<feature type="transmembrane region" description="Helical" evidence="5">
    <location>
        <begin position="70"/>
        <end position="93"/>
    </location>
</feature>
<dbReference type="SUPFAM" id="SSF51998">
    <property type="entry name" value="PFL-like glycyl radical enzymes"/>
    <property type="match status" value="1"/>
</dbReference>
<sequence>MQLLTNVDDILHPLRGTALRDTTIVDLMNLIAVCVVSGNVRRTAQIALGSPHSKDYLNLKNYKINPHRRSFGWTSNNSGFFFLFYVCMCVYTSKQNKNWVYLCAYLNGIYFFIWKVFAELGMDYTDICERIRDNGEPGLCWLENMQQFGRMKDPVDKRDVYATGGAPYTAKYAYLYAKIVTLGDTPWDESNRVLHKNRRIGVSMSGLQQFVSKYGVDHLQTFCDEAYAMLKSLDQLTSQAWKINPSIKMTCIKPSGSISLLTGSTPGMHWPEASYYLRRVRIPKEAQGLVRPLMEANYPLEQAAEDENTLCVSFPVAVGDERIKSIHDVSMREQLEMAAFLQRHWCDNQVSVTVTFDNDREGVHLSNMLDEFQYKLKSVSFLPKFATQTTYPQMPYEAITKQHYVQLLQALKPLDFNKFSEAIDVDRDMEPHKFCDKDSCQM</sequence>
<dbReference type="EMBL" id="ASPP01000470">
    <property type="protein sequence ID" value="ETO36618.1"/>
    <property type="molecule type" value="Genomic_DNA"/>
</dbReference>
<organism evidence="6 7">
    <name type="scientific">Reticulomyxa filosa</name>
    <dbReference type="NCBI Taxonomy" id="46433"/>
    <lineage>
        <taxon>Eukaryota</taxon>
        <taxon>Sar</taxon>
        <taxon>Rhizaria</taxon>
        <taxon>Retaria</taxon>
        <taxon>Foraminifera</taxon>
        <taxon>Monothalamids</taxon>
        <taxon>Reticulomyxidae</taxon>
        <taxon>Reticulomyxa</taxon>
    </lineage>
</organism>
<dbReference type="GO" id="GO:0031419">
    <property type="term" value="F:cobalamin binding"/>
    <property type="evidence" value="ECO:0007669"/>
    <property type="project" value="UniProtKB-KW"/>
</dbReference>
<keyword evidence="7" id="KW-1185">Reference proteome</keyword>
<keyword evidence="2" id="KW-0846">Cobalamin</keyword>
<dbReference type="OrthoDB" id="14890at2759"/>
<keyword evidence="5" id="KW-0812">Transmembrane</keyword>
<name>X6PET6_RETFI</name>
<keyword evidence="5" id="KW-0472">Membrane</keyword>
<evidence type="ECO:0000313" key="7">
    <source>
        <dbReference type="Proteomes" id="UP000023152"/>
    </source>
</evidence>
<dbReference type="PANTHER" id="PTHR43371:SF1">
    <property type="entry name" value="RIBONUCLEOSIDE-DIPHOSPHATE REDUCTASE"/>
    <property type="match status" value="1"/>
</dbReference>
<evidence type="ECO:0000256" key="3">
    <source>
        <dbReference type="ARBA" id="ARBA00023002"/>
    </source>
</evidence>